<protein>
    <submittedName>
        <fullName evidence="2">Phage holin family protein</fullName>
    </submittedName>
</protein>
<sequence>MPGLLIRWLTLTAAIILAAYLINGIQVSGFFAALGAAAMLGILNAFFRPIALLITLPINILTFGLFTFIINALMLKMVSGVITGFQVHGFWTAVFGALIISLVSFGLNSLISDNGRVTVIDLRHKGGDHWE</sequence>
<feature type="transmembrane region" description="Helical" evidence="1">
    <location>
        <begin position="53"/>
        <end position="75"/>
    </location>
</feature>
<feature type="transmembrane region" description="Helical" evidence="1">
    <location>
        <begin position="29"/>
        <end position="47"/>
    </location>
</feature>
<evidence type="ECO:0000313" key="2">
    <source>
        <dbReference type="EMBL" id="MCJ8501902.1"/>
    </source>
</evidence>
<proteinExistence type="predicted"/>
<keyword evidence="3" id="KW-1185">Reference proteome</keyword>
<reference evidence="2" key="1">
    <citation type="submission" date="2022-04" db="EMBL/GenBank/DDBJ databases">
        <title>Desulfatitalea alkaliphila sp. nov., a novel anaerobic sulfate-reducing bacterium isolated from terrestrial mud volcano, Taman Peninsula, Russia.</title>
        <authorList>
            <person name="Khomyakova M.A."/>
            <person name="Merkel A.Y."/>
            <person name="Slobodkin A.I."/>
        </authorList>
    </citation>
    <scope>NUCLEOTIDE SEQUENCE</scope>
    <source>
        <strain evidence="2">M08but</strain>
    </source>
</reference>
<organism evidence="2 3">
    <name type="scientific">Desulfatitalea alkaliphila</name>
    <dbReference type="NCBI Taxonomy" id="2929485"/>
    <lineage>
        <taxon>Bacteria</taxon>
        <taxon>Pseudomonadati</taxon>
        <taxon>Thermodesulfobacteriota</taxon>
        <taxon>Desulfobacteria</taxon>
        <taxon>Desulfobacterales</taxon>
        <taxon>Desulfosarcinaceae</taxon>
        <taxon>Desulfatitalea</taxon>
    </lineage>
</organism>
<evidence type="ECO:0000256" key="1">
    <source>
        <dbReference type="SAM" id="Phobius"/>
    </source>
</evidence>
<comment type="caution">
    <text evidence="2">The sequence shown here is derived from an EMBL/GenBank/DDBJ whole genome shotgun (WGS) entry which is preliminary data.</text>
</comment>
<dbReference type="PANTHER" id="PTHR37309:SF1">
    <property type="entry name" value="SLR0284 PROTEIN"/>
    <property type="match status" value="1"/>
</dbReference>
<evidence type="ECO:0000313" key="3">
    <source>
        <dbReference type="Proteomes" id="UP001165427"/>
    </source>
</evidence>
<keyword evidence="1" id="KW-0472">Membrane</keyword>
<dbReference type="InterPro" id="IPR007165">
    <property type="entry name" value="Phage_holin_4_2"/>
</dbReference>
<keyword evidence="1" id="KW-0812">Transmembrane</keyword>
<dbReference type="RefSeq" id="WP_246911288.1">
    <property type="nucleotide sequence ID" value="NZ_JALJRB010000018.1"/>
</dbReference>
<feature type="transmembrane region" description="Helical" evidence="1">
    <location>
        <begin position="87"/>
        <end position="107"/>
    </location>
</feature>
<dbReference type="Proteomes" id="UP001165427">
    <property type="component" value="Unassembled WGS sequence"/>
</dbReference>
<gene>
    <name evidence="2" type="ORF">MRX98_15060</name>
</gene>
<keyword evidence="1" id="KW-1133">Transmembrane helix</keyword>
<dbReference type="PANTHER" id="PTHR37309">
    <property type="entry name" value="SLR0284 PROTEIN"/>
    <property type="match status" value="1"/>
</dbReference>
<name>A0AA41R2N8_9BACT</name>
<feature type="transmembrane region" description="Helical" evidence="1">
    <location>
        <begin position="6"/>
        <end position="22"/>
    </location>
</feature>
<dbReference type="Pfam" id="PF04020">
    <property type="entry name" value="Phage_holin_4_2"/>
    <property type="match status" value="1"/>
</dbReference>
<dbReference type="AlphaFoldDB" id="A0AA41R2N8"/>
<dbReference type="EMBL" id="JALJRB010000018">
    <property type="protein sequence ID" value="MCJ8501902.1"/>
    <property type="molecule type" value="Genomic_DNA"/>
</dbReference>
<accession>A0AA41R2N8</accession>